<dbReference type="InterPro" id="IPR000873">
    <property type="entry name" value="AMP-dep_synth/lig_dom"/>
</dbReference>
<protein>
    <recommendedName>
        <fullName evidence="4">4-coumarate--CoA ligase</fullName>
        <ecNumber evidence="4">6.2.1.12</ecNumber>
    </recommendedName>
</protein>
<dbReference type="EMBL" id="CP022189">
    <property type="protein sequence ID" value="AWI83731.1"/>
    <property type="molecule type" value="Genomic_DNA"/>
</dbReference>
<reference evidence="7 8" key="1">
    <citation type="submission" date="2017-06" db="EMBL/GenBank/DDBJ databases">
        <title>Yangia sp. YSBP01 complete genome sequence.</title>
        <authorList>
            <person name="Woo J.-H."/>
            <person name="Kim H.-S."/>
        </authorList>
    </citation>
    <scope>NUCLEOTIDE SEQUENCE [LARGE SCALE GENOMIC DNA]</scope>
    <source>
        <strain evidence="7 8">YSBP01</strain>
    </source>
</reference>
<gene>
    <name evidence="7" type="primary">pcl</name>
    <name evidence="7" type="ORF">CEW88_08610</name>
</gene>
<sequence>MIRRNDALRLCKSVIFEELQRLDPSRARRMPAALWTDETRIDEDGLGFDSLSRIDLVSAMTARFALHRSGVEDYMLLHPELGTWAQLLESHFQGAAPDLSLAFHSSGSTGTPKVVQHPLGFLVEEVEAHAARSLVERPGRVVALVPPHHIFGFLFTVLLPARLGVPVLDLASRGPGALSRELRAGDLIVGTPHIFGRVLTLLSGKPVAAHALSSTAPAPPELWTAVARAGLGALTEVFGASETGGVGHRADTDARFRLMPYLEPGNPPRRRGAAIALQDHLRWSEDGRAFTVHGRHDRSVQIAGHTVSLNAVVAALEAQPEVAHACVRQDGDRLKCYIVPCAGADAAALEERLRAEMAARHAPAARPLSYTFGPQLPRDSMGKLADWQS</sequence>
<name>A0A2U8HD67_9RHOB</name>
<dbReference type="InterPro" id="IPR025110">
    <property type="entry name" value="AMP-bd_C"/>
</dbReference>
<dbReference type="Gene3D" id="3.30.300.30">
    <property type="match status" value="1"/>
</dbReference>
<dbReference type="Pfam" id="PF00501">
    <property type="entry name" value="AMP-binding"/>
    <property type="match status" value="1"/>
</dbReference>
<dbReference type="GO" id="GO:0016020">
    <property type="term" value="C:membrane"/>
    <property type="evidence" value="ECO:0007669"/>
    <property type="project" value="UniProtKB-SubCell"/>
</dbReference>
<dbReference type="InterPro" id="IPR045851">
    <property type="entry name" value="AMP-bd_C_sf"/>
</dbReference>
<comment type="subcellular location">
    <subcellularLocation>
        <location evidence="1">Membrane</location>
        <topology evidence="1">Peripheral membrane protein</topology>
    </subcellularLocation>
</comment>
<dbReference type="NCBIfam" id="TIGR02372">
    <property type="entry name" value="4_coum_CoA_lig"/>
    <property type="match status" value="1"/>
</dbReference>
<evidence type="ECO:0000256" key="2">
    <source>
        <dbReference type="ARBA" id="ARBA00005005"/>
    </source>
</evidence>
<dbReference type="EC" id="6.2.1.12" evidence="4"/>
<dbReference type="Gene3D" id="3.40.50.12780">
    <property type="entry name" value="N-terminal domain of ligase-like"/>
    <property type="match status" value="1"/>
</dbReference>
<dbReference type="OrthoDB" id="9787658at2"/>
<dbReference type="KEGG" id="ypac:CEW88_08610"/>
<accession>A0A2U8HD67</accession>
<keyword evidence="3 7" id="KW-0436">Ligase</keyword>
<feature type="domain" description="AMP-binding enzyme C-terminal" evidence="6">
    <location>
        <begin position="314"/>
        <end position="383"/>
    </location>
</feature>
<dbReference type="PANTHER" id="PTHR43767:SF8">
    <property type="entry name" value="LONG-CHAIN-FATTY-ACID--COA LIGASE"/>
    <property type="match status" value="1"/>
</dbReference>
<dbReference type="PANTHER" id="PTHR43767">
    <property type="entry name" value="LONG-CHAIN-FATTY-ACID--COA LIGASE"/>
    <property type="match status" value="1"/>
</dbReference>
<dbReference type="Pfam" id="PF13193">
    <property type="entry name" value="AMP-binding_C"/>
    <property type="match status" value="1"/>
</dbReference>
<dbReference type="RefSeq" id="WP_108965948.1">
    <property type="nucleotide sequence ID" value="NZ_CP022189.1"/>
</dbReference>
<evidence type="ECO:0000256" key="4">
    <source>
        <dbReference type="NCBIfam" id="TIGR02372"/>
    </source>
</evidence>
<dbReference type="InterPro" id="IPR042099">
    <property type="entry name" value="ANL_N_sf"/>
</dbReference>
<proteinExistence type="predicted"/>
<dbReference type="AlphaFoldDB" id="A0A2U8HD67"/>
<dbReference type="GO" id="GO:0016207">
    <property type="term" value="F:4-coumarate-CoA ligase activity"/>
    <property type="evidence" value="ECO:0007669"/>
    <property type="project" value="UniProtKB-EC"/>
</dbReference>
<dbReference type="Proteomes" id="UP000244915">
    <property type="component" value="Chromosome 1"/>
</dbReference>
<organism evidence="7 8">
    <name type="scientific">Alloyangia pacifica</name>
    <dbReference type="NCBI Taxonomy" id="311180"/>
    <lineage>
        <taxon>Bacteria</taxon>
        <taxon>Pseudomonadati</taxon>
        <taxon>Pseudomonadota</taxon>
        <taxon>Alphaproteobacteria</taxon>
        <taxon>Rhodobacterales</taxon>
        <taxon>Roseobacteraceae</taxon>
        <taxon>Alloyangia</taxon>
    </lineage>
</organism>
<evidence type="ECO:0000256" key="3">
    <source>
        <dbReference type="ARBA" id="ARBA00022598"/>
    </source>
</evidence>
<evidence type="ECO:0000259" key="6">
    <source>
        <dbReference type="Pfam" id="PF13193"/>
    </source>
</evidence>
<feature type="domain" description="AMP-dependent synthetase/ligase" evidence="5">
    <location>
        <begin position="95"/>
        <end position="249"/>
    </location>
</feature>
<evidence type="ECO:0000313" key="8">
    <source>
        <dbReference type="Proteomes" id="UP000244915"/>
    </source>
</evidence>
<evidence type="ECO:0000259" key="5">
    <source>
        <dbReference type="Pfam" id="PF00501"/>
    </source>
</evidence>
<evidence type="ECO:0000256" key="1">
    <source>
        <dbReference type="ARBA" id="ARBA00004170"/>
    </source>
</evidence>
<evidence type="ECO:0000313" key="7">
    <source>
        <dbReference type="EMBL" id="AWI83731.1"/>
    </source>
</evidence>
<dbReference type="InterPro" id="IPR050237">
    <property type="entry name" value="ATP-dep_AMP-bd_enzyme"/>
</dbReference>
<dbReference type="GO" id="GO:0009698">
    <property type="term" value="P:phenylpropanoid metabolic process"/>
    <property type="evidence" value="ECO:0007669"/>
    <property type="project" value="InterPro"/>
</dbReference>
<comment type="pathway">
    <text evidence="2">Lipid metabolism; fatty acid beta-oxidation.</text>
</comment>
<dbReference type="SUPFAM" id="SSF56801">
    <property type="entry name" value="Acetyl-CoA synthetase-like"/>
    <property type="match status" value="1"/>
</dbReference>
<dbReference type="InterPro" id="IPR012743">
    <property type="entry name" value="4_coum_CoA_lig"/>
</dbReference>